<evidence type="ECO:0000259" key="10">
    <source>
        <dbReference type="PROSITE" id="PS50240"/>
    </source>
</evidence>
<evidence type="ECO:0000256" key="5">
    <source>
        <dbReference type="ARBA" id="ARBA00022801"/>
    </source>
</evidence>
<dbReference type="PROSITE" id="PS00135">
    <property type="entry name" value="TRYPSIN_SER"/>
    <property type="match status" value="1"/>
</dbReference>
<keyword evidence="9" id="KW-0732">Signal</keyword>
<dbReference type="InterPro" id="IPR009003">
    <property type="entry name" value="Peptidase_S1_PA"/>
</dbReference>
<dbReference type="SMART" id="SM00020">
    <property type="entry name" value="Tryp_SPc"/>
    <property type="match status" value="1"/>
</dbReference>
<dbReference type="PANTHER" id="PTHR24276:SF95">
    <property type="entry name" value="PEPTIDASE S1 DOMAIN-CONTAINING PROTEIN"/>
    <property type="match status" value="1"/>
</dbReference>
<accession>Q64ID5</accession>
<dbReference type="InterPro" id="IPR001254">
    <property type="entry name" value="Trypsin_dom"/>
</dbReference>
<dbReference type="CDD" id="cd00190">
    <property type="entry name" value="Tryp_SPc"/>
    <property type="match status" value="1"/>
</dbReference>
<evidence type="ECO:0000256" key="2">
    <source>
        <dbReference type="ARBA" id="ARBA00007664"/>
    </source>
</evidence>
<feature type="signal peptide" evidence="9">
    <location>
        <begin position="1"/>
        <end position="16"/>
    </location>
</feature>
<dbReference type="InterPro" id="IPR043504">
    <property type="entry name" value="Peptidase_S1_PA_chymotrypsin"/>
</dbReference>
<keyword evidence="3" id="KW-0964">Secreted</keyword>
<dbReference type="InterPro" id="IPR033116">
    <property type="entry name" value="TRYPSIN_SER"/>
</dbReference>
<protein>
    <submittedName>
        <fullName evidence="11">Trypsin-like serine proteinase</fullName>
    </submittedName>
</protein>
<dbReference type="InterPro" id="IPR018114">
    <property type="entry name" value="TRYPSIN_HIS"/>
</dbReference>
<proteinExistence type="evidence at transcript level"/>
<evidence type="ECO:0000256" key="9">
    <source>
        <dbReference type="SAM" id="SignalP"/>
    </source>
</evidence>
<dbReference type="EMBL" id="AY536260">
    <property type="protein sequence ID" value="AAT09846.1"/>
    <property type="molecule type" value="mRNA"/>
</dbReference>
<dbReference type="MEROPS" id="S01.035"/>
<reference evidence="11" key="1">
    <citation type="journal article" date="2004" name="Insect Biochem. Mol. Biol.">
        <title>A diverse family of serine proteinase genes expressed in cotton boll weevil (Anthonomus grandis): implications for the design of pest-resistant transgenic cotton plants.</title>
        <authorList>
            <person name="Oliveira-Neto O.B."/>
            <person name="Batista J.A."/>
            <person name="Rigden D.J."/>
            <person name="Fragoso R.R."/>
            <person name="Silva R.O."/>
            <person name="Gomes E.A."/>
            <person name="Franco O.L."/>
            <person name="Dias S.C."/>
            <person name="Cordeiro C.M."/>
            <person name="Monnerat R.G."/>
            <person name="Grossi-De-Sa M.F."/>
        </authorList>
    </citation>
    <scope>NUCLEOTIDE SEQUENCE</scope>
</reference>
<dbReference type="PRINTS" id="PR00722">
    <property type="entry name" value="CHYMOTRYPSIN"/>
</dbReference>
<sequence length="280" mass="29714">MKVFVVLLAVVAAVLADSESYEAAYYPSEPAVVDTNPGLRVVNGQNANRGQFPYQISLQRRVLVSFSHICGGSIIAPRWVLTAAHCTQAQASTMRVVAGILLQSDTNGQAVNVAEVINHPLYPGGSEVAPNDISLLRLAANLVYNANVQPIKIPAANVRARGDVVLSGWGLTRTGGSIPNNLQFVNVPIVEQPECRRQLDQFLARNPLDNNLNICSGIRNGGESACNGDSGGPLAQNGVVHGIVSWGLVPCGQRNTPSVYAKVAAYANWIVANTNGEVRP</sequence>
<organism evidence="11">
    <name type="scientific">Anthonomus grandis</name>
    <name type="common">Mexican cotton boll weevil</name>
    <name type="synonym">Anthonomus thurberiae</name>
    <dbReference type="NCBI Taxonomy" id="7044"/>
    <lineage>
        <taxon>Eukaryota</taxon>
        <taxon>Metazoa</taxon>
        <taxon>Ecdysozoa</taxon>
        <taxon>Arthropoda</taxon>
        <taxon>Hexapoda</taxon>
        <taxon>Insecta</taxon>
        <taxon>Pterygota</taxon>
        <taxon>Neoptera</taxon>
        <taxon>Endopterygota</taxon>
        <taxon>Coleoptera</taxon>
        <taxon>Polyphaga</taxon>
        <taxon>Cucujiformia</taxon>
        <taxon>Curculionidae</taxon>
        <taxon>Curculioninae</taxon>
        <taxon>Anthonomini</taxon>
        <taxon>Anthonomus</taxon>
    </lineage>
</organism>
<evidence type="ECO:0000256" key="3">
    <source>
        <dbReference type="ARBA" id="ARBA00022525"/>
    </source>
</evidence>
<evidence type="ECO:0000256" key="1">
    <source>
        <dbReference type="ARBA" id="ARBA00004613"/>
    </source>
</evidence>
<keyword evidence="5 8" id="KW-0378">Hydrolase</keyword>
<dbReference type="PANTHER" id="PTHR24276">
    <property type="entry name" value="POLYSERASE-RELATED"/>
    <property type="match status" value="1"/>
</dbReference>
<dbReference type="GO" id="GO:0005576">
    <property type="term" value="C:extracellular region"/>
    <property type="evidence" value="ECO:0007669"/>
    <property type="project" value="UniProtKB-SubCell"/>
</dbReference>
<dbReference type="GO" id="GO:0016485">
    <property type="term" value="P:protein processing"/>
    <property type="evidence" value="ECO:0007669"/>
    <property type="project" value="UniProtKB-ARBA"/>
</dbReference>
<dbReference type="Gene3D" id="2.40.10.10">
    <property type="entry name" value="Trypsin-like serine proteases"/>
    <property type="match status" value="2"/>
</dbReference>
<dbReference type="GO" id="GO:0004252">
    <property type="term" value="F:serine-type endopeptidase activity"/>
    <property type="evidence" value="ECO:0007669"/>
    <property type="project" value="InterPro"/>
</dbReference>
<dbReference type="Pfam" id="PF00089">
    <property type="entry name" value="Trypsin"/>
    <property type="match status" value="1"/>
</dbReference>
<dbReference type="PROSITE" id="PS50240">
    <property type="entry name" value="TRYPSIN_DOM"/>
    <property type="match status" value="1"/>
</dbReference>
<feature type="chain" id="PRO_5004266882" evidence="9">
    <location>
        <begin position="17"/>
        <end position="280"/>
    </location>
</feature>
<feature type="domain" description="Peptidase S1" evidence="10">
    <location>
        <begin position="41"/>
        <end position="275"/>
    </location>
</feature>
<evidence type="ECO:0000256" key="8">
    <source>
        <dbReference type="RuleBase" id="RU363034"/>
    </source>
</evidence>
<name>Q64ID5_ANTGR</name>
<dbReference type="InterPro" id="IPR001314">
    <property type="entry name" value="Peptidase_S1A"/>
</dbReference>
<dbReference type="PROSITE" id="PS00134">
    <property type="entry name" value="TRYPSIN_HIS"/>
    <property type="match status" value="1"/>
</dbReference>
<evidence type="ECO:0000256" key="7">
    <source>
        <dbReference type="ARBA" id="ARBA00023157"/>
    </source>
</evidence>
<gene>
    <name evidence="11" type="primary">ser2</name>
</gene>
<keyword evidence="7" id="KW-1015">Disulfide bond</keyword>
<dbReference type="InterPro" id="IPR050430">
    <property type="entry name" value="Peptidase_S1"/>
</dbReference>
<evidence type="ECO:0000256" key="6">
    <source>
        <dbReference type="ARBA" id="ARBA00022825"/>
    </source>
</evidence>
<dbReference type="FunFam" id="2.40.10.10:FF:000047">
    <property type="entry name" value="Trypsin eta"/>
    <property type="match status" value="1"/>
</dbReference>
<evidence type="ECO:0000313" key="11">
    <source>
        <dbReference type="EMBL" id="AAT09846.1"/>
    </source>
</evidence>
<evidence type="ECO:0000256" key="4">
    <source>
        <dbReference type="ARBA" id="ARBA00022670"/>
    </source>
</evidence>
<dbReference type="SUPFAM" id="SSF50494">
    <property type="entry name" value="Trypsin-like serine proteases"/>
    <property type="match status" value="1"/>
</dbReference>
<keyword evidence="6 8" id="KW-0720">Serine protease</keyword>
<comment type="subcellular location">
    <subcellularLocation>
        <location evidence="1">Secreted</location>
    </subcellularLocation>
</comment>
<dbReference type="AlphaFoldDB" id="Q64ID5"/>
<comment type="similarity">
    <text evidence="2">Belongs to the peptidase S1 family.</text>
</comment>
<keyword evidence="4 8" id="KW-0645">Protease</keyword>